<reference evidence="2" key="1">
    <citation type="submission" date="2024-06" db="EMBL/GenBank/DDBJ databases">
        <authorList>
            <person name="Hatch R.X."/>
            <person name="Arellano O.M."/>
            <person name="Sasaoka A.N."/>
            <person name="Stewart A.S."/>
            <person name="Velarde E.T."/>
            <person name="Garcia Costas A.M."/>
            <person name="Furlong K.P."/>
            <person name="Rudner A.D."/>
            <person name="Beyer A.R."/>
            <person name="Chong R.A."/>
            <person name="Edgington N.P."/>
            <person name="Freise A.C."/>
            <person name="Gibb B.P."/>
            <person name="Klyczek K.K."/>
            <person name="Swerdlow S.J."/>
            <person name="Garlena R.A."/>
            <person name="Russell D.A."/>
            <person name="Jacobs-Sera D."/>
            <person name="Hatfull G.F."/>
        </authorList>
    </citation>
    <scope>NUCLEOTIDE SEQUENCE</scope>
</reference>
<evidence type="ECO:0000313" key="2">
    <source>
        <dbReference type="EMBL" id="UYL87636.1"/>
    </source>
</evidence>
<keyword evidence="1" id="KW-0472">Membrane</keyword>
<accession>A0A9X9K3S1</accession>
<gene>
    <name evidence="2" type="primary">31</name>
    <name evidence="2" type="ORF">SEA_VRESIDENCE_31</name>
</gene>
<evidence type="ECO:0000313" key="3">
    <source>
        <dbReference type="Proteomes" id="UP001164923"/>
    </source>
</evidence>
<feature type="transmembrane region" description="Helical" evidence="1">
    <location>
        <begin position="26"/>
        <end position="45"/>
    </location>
</feature>
<keyword evidence="1" id="KW-0812">Transmembrane</keyword>
<dbReference type="Proteomes" id="UP001164923">
    <property type="component" value="Segment"/>
</dbReference>
<protein>
    <submittedName>
        <fullName evidence="2">Membrane protein</fullName>
    </submittedName>
</protein>
<organism evidence="2 3">
    <name type="scientific">Arthrobacter phage VResidence</name>
    <dbReference type="NCBI Taxonomy" id="2927294"/>
    <lineage>
        <taxon>Viruses</taxon>
        <taxon>Duplodnaviria</taxon>
        <taxon>Heunggongvirae</taxon>
        <taxon>Uroviricota</taxon>
        <taxon>Caudoviricetes</taxon>
        <taxon>Casidaviridae</taxon>
        <taxon>Manhattanvirus</taxon>
        <taxon>Manhattanvirus vresidence</taxon>
    </lineage>
</organism>
<name>A0A9X9K3S1_9CAUD</name>
<sequence length="48" mass="5078">MGLLAAILWIVFVCFGSWEAVGLPPLDFWPGIVVMALGVAFIGAVSNE</sequence>
<proteinExistence type="predicted"/>
<dbReference type="EMBL" id="OP434455">
    <property type="protein sequence ID" value="UYL87636.1"/>
    <property type="molecule type" value="Genomic_DNA"/>
</dbReference>
<evidence type="ECO:0000256" key="1">
    <source>
        <dbReference type="SAM" id="Phobius"/>
    </source>
</evidence>
<keyword evidence="1" id="KW-1133">Transmembrane helix</keyword>
<keyword evidence="3" id="KW-1185">Reference proteome</keyword>